<name>L9X9I8_9EURY</name>
<comment type="caution">
    <text evidence="2">The sequence shown here is derived from an EMBL/GenBank/DDBJ whole genome shotgun (WGS) entry which is preliminary data.</text>
</comment>
<dbReference type="EMBL" id="AOIA01000115">
    <property type="protein sequence ID" value="ELY58272.1"/>
    <property type="molecule type" value="Genomic_DNA"/>
</dbReference>
<keyword evidence="3" id="KW-1185">Reference proteome</keyword>
<sequence length="178" mass="18585">MNLGHVVRLEEFGDRSLVTHAIMALSFVGAITAGLFVEGQLGLVSFVALLNFTAGVWIAQSVHSLGHGSAGGDYDGILNEIVDLTDTTETSGLDTGRLARLFTLIAAVTAVSLLTSAQVLEGALFSIAVVAVGSVALVTAIVGFLIALGTSYDESMGRWTAEIDRQETGNPEFADSRK</sequence>
<keyword evidence="1" id="KW-0812">Transmembrane</keyword>
<dbReference type="Proteomes" id="UP000011531">
    <property type="component" value="Unassembled WGS sequence"/>
</dbReference>
<dbReference type="RefSeq" id="WP_008423930.1">
    <property type="nucleotide sequence ID" value="NZ_AOIA01000115.1"/>
</dbReference>
<reference evidence="2 3" key="1">
    <citation type="journal article" date="2014" name="PLoS Genet.">
        <title>Phylogenetically driven sequencing of extremely halophilic archaea reveals strategies for static and dynamic osmo-response.</title>
        <authorList>
            <person name="Becker E.A."/>
            <person name="Seitzer P.M."/>
            <person name="Tritt A."/>
            <person name="Larsen D."/>
            <person name="Krusor M."/>
            <person name="Yao A.I."/>
            <person name="Wu D."/>
            <person name="Madern D."/>
            <person name="Eisen J.A."/>
            <person name="Darling A.E."/>
            <person name="Facciotti M.T."/>
        </authorList>
    </citation>
    <scope>NUCLEOTIDE SEQUENCE [LARGE SCALE GENOMIC DNA]</scope>
    <source>
        <strain evidence="2 3">DSM 18795</strain>
    </source>
</reference>
<feature type="transmembrane region" description="Helical" evidence="1">
    <location>
        <begin position="17"/>
        <end position="37"/>
    </location>
</feature>
<evidence type="ECO:0000313" key="3">
    <source>
        <dbReference type="Proteomes" id="UP000011531"/>
    </source>
</evidence>
<feature type="transmembrane region" description="Helical" evidence="1">
    <location>
        <begin position="123"/>
        <end position="148"/>
    </location>
</feature>
<keyword evidence="1" id="KW-1133">Transmembrane helix</keyword>
<feature type="transmembrane region" description="Helical" evidence="1">
    <location>
        <begin position="98"/>
        <end position="117"/>
    </location>
</feature>
<dbReference type="STRING" id="1227498.C492_12594"/>
<proteinExistence type="predicted"/>
<organism evidence="2 3">
    <name type="scientific">Natronococcus jeotgali DSM 18795</name>
    <dbReference type="NCBI Taxonomy" id="1227498"/>
    <lineage>
        <taxon>Archaea</taxon>
        <taxon>Methanobacteriati</taxon>
        <taxon>Methanobacteriota</taxon>
        <taxon>Stenosarchaea group</taxon>
        <taxon>Halobacteria</taxon>
        <taxon>Halobacteriales</taxon>
        <taxon>Natrialbaceae</taxon>
        <taxon>Natronococcus</taxon>
    </lineage>
</organism>
<gene>
    <name evidence="2" type="ORF">C492_12594</name>
</gene>
<keyword evidence="1" id="KW-0472">Membrane</keyword>
<evidence type="ECO:0000313" key="2">
    <source>
        <dbReference type="EMBL" id="ELY58272.1"/>
    </source>
</evidence>
<dbReference type="AlphaFoldDB" id="L9X9I8"/>
<protein>
    <submittedName>
        <fullName evidence="2">Uncharacterized protein</fullName>
    </submittedName>
</protein>
<accession>L9X9I8</accession>
<evidence type="ECO:0000256" key="1">
    <source>
        <dbReference type="SAM" id="Phobius"/>
    </source>
</evidence>
<feature type="transmembrane region" description="Helical" evidence="1">
    <location>
        <begin position="43"/>
        <end position="59"/>
    </location>
</feature>
<dbReference type="OrthoDB" id="205740at2157"/>
<dbReference type="PATRIC" id="fig|1227498.3.peg.2443"/>